<dbReference type="Gene3D" id="3.40.50.450">
    <property type="match status" value="1"/>
</dbReference>
<name>A0A0F9KG37_9ZZZZ</name>
<protein>
    <recommendedName>
        <fullName evidence="2">Nucleoside 2-deoxyribosyltransferase</fullName>
    </recommendedName>
</protein>
<dbReference type="AlphaFoldDB" id="A0A0F9KG37"/>
<dbReference type="SUPFAM" id="SSF52309">
    <property type="entry name" value="N-(deoxy)ribosyltransferase-like"/>
    <property type="match status" value="1"/>
</dbReference>
<gene>
    <name evidence="1" type="ORF">LCGC14_1335330</name>
</gene>
<evidence type="ECO:0008006" key="2">
    <source>
        <dbReference type="Google" id="ProtNLM"/>
    </source>
</evidence>
<organism evidence="1">
    <name type="scientific">marine sediment metagenome</name>
    <dbReference type="NCBI Taxonomy" id="412755"/>
    <lineage>
        <taxon>unclassified sequences</taxon>
        <taxon>metagenomes</taxon>
        <taxon>ecological metagenomes</taxon>
    </lineage>
</organism>
<dbReference type="EMBL" id="LAZR01008112">
    <property type="protein sequence ID" value="KKM80893.1"/>
    <property type="molecule type" value="Genomic_DNA"/>
</dbReference>
<comment type="caution">
    <text evidence="1">The sequence shown here is derived from an EMBL/GenBank/DDBJ whole genome shotgun (WGS) entry which is preliminary data.</text>
</comment>
<evidence type="ECO:0000313" key="1">
    <source>
        <dbReference type="EMBL" id="KKM80893.1"/>
    </source>
</evidence>
<proteinExistence type="predicted"/>
<reference evidence="1" key="1">
    <citation type="journal article" date="2015" name="Nature">
        <title>Complex archaea that bridge the gap between prokaryotes and eukaryotes.</title>
        <authorList>
            <person name="Spang A."/>
            <person name="Saw J.H."/>
            <person name="Jorgensen S.L."/>
            <person name="Zaremba-Niedzwiedzka K."/>
            <person name="Martijn J."/>
            <person name="Lind A.E."/>
            <person name="van Eijk R."/>
            <person name="Schleper C."/>
            <person name="Guy L."/>
            <person name="Ettema T.J."/>
        </authorList>
    </citation>
    <scope>NUCLEOTIDE SEQUENCE</scope>
</reference>
<accession>A0A0F9KG37</accession>
<sequence>MKIYVASSWRNQDQPGVIGFLKEHGHEVYDFRNPSKGDKGFHWSEIDENWKKWSQDKYRTSLSHTIAEQGFKKDFDAMVWANVFVLVMPCGRSAHLEAGWAIGQGKPTAILLSDKSRAEPELMYKMADTLCLSLSELIVWLKNL</sequence>